<reference evidence="1 2" key="1">
    <citation type="submission" date="2024-02" db="EMBL/GenBank/DDBJ databases">
        <title>Rhodopirellula caenicola NBRC 110016.</title>
        <authorList>
            <person name="Ichikawa N."/>
            <person name="Katano-Makiyama Y."/>
            <person name="Hidaka K."/>
        </authorList>
    </citation>
    <scope>NUCLEOTIDE SEQUENCE [LARGE SCALE GENOMIC DNA]</scope>
    <source>
        <strain evidence="1 2">NBRC 110016</strain>
    </source>
</reference>
<evidence type="ECO:0000313" key="1">
    <source>
        <dbReference type="EMBL" id="GAA5510960.1"/>
    </source>
</evidence>
<dbReference type="EMBL" id="BAABRO010000031">
    <property type="protein sequence ID" value="GAA5510960.1"/>
    <property type="molecule type" value="Genomic_DNA"/>
</dbReference>
<organism evidence="1 2">
    <name type="scientific">Novipirellula caenicola</name>
    <dbReference type="NCBI Taxonomy" id="1536901"/>
    <lineage>
        <taxon>Bacteria</taxon>
        <taxon>Pseudomonadati</taxon>
        <taxon>Planctomycetota</taxon>
        <taxon>Planctomycetia</taxon>
        <taxon>Pirellulales</taxon>
        <taxon>Pirellulaceae</taxon>
        <taxon>Novipirellula</taxon>
    </lineage>
</organism>
<protein>
    <submittedName>
        <fullName evidence="1">Uncharacterized protein</fullName>
    </submittedName>
</protein>
<accession>A0ABP9W0Q6</accession>
<dbReference type="Proteomes" id="UP001416858">
    <property type="component" value="Unassembled WGS sequence"/>
</dbReference>
<comment type="caution">
    <text evidence="1">The sequence shown here is derived from an EMBL/GenBank/DDBJ whole genome shotgun (WGS) entry which is preliminary data.</text>
</comment>
<keyword evidence="2" id="KW-1185">Reference proteome</keyword>
<proteinExistence type="predicted"/>
<sequence length="212" mass="23201">MQPFGVPIQKQLATGIHPRAAVLKYNWGGAWDPAADASRLSRSTSRQEFRPLSIAFRTPPNVTESLGDFRYDYGDGSVRLSLNGFYFHAKRVVFIAVRCKPPGQNRTFDSPQPDGPRAATKVDGIGLKASAGVRDPTADASRLSRSTSRQEFRPLSIAFRTSANVTESLGDFRYGYGYGYGDRSVRLSLPGRGGLLGNFGLRFTQCVTVVAF</sequence>
<gene>
    <name evidence="1" type="ORF">Rcae01_06472</name>
</gene>
<name>A0ABP9W0Q6_9BACT</name>
<evidence type="ECO:0000313" key="2">
    <source>
        <dbReference type="Proteomes" id="UP001416858"/>
    </source>
</evidence>